<dbReference type="Gene3D" id="1.10.10.60">
    <property type="entry name" value="Homeodomain-like"/>
    <property type="match status" value="1"/>
</dbReference>
<dbReference type="GeneID" id="95967703"/>
<evidence type="ECO:0000313" key="2">
    <source>
        <dbReference type="Proteomes" id="UP001451606"/>
    </source>
</evidence>
<dbReference type="EMBL" id="CP133772">
    <property type="protein sequence ID" value="WYY00397.1"/>
    <property type="molecule type" value="Genomic_DNA"/>
</dbReference>
<reference evidence="1 2" key="1">
    <citation type="submission" date="2023-09" db="EMBL/GenBank/DDBJ databases">
        <authorList>
            <person name="Golyshina O.V."/>
            <person name="Lunev E.A."/>
            <person name="Bargiela R."/>
            <person name="Gaines M.C."/>
            <person name="Daum B."/>
            <person name="Bale N.J."/>
            <person name="Koenen M."/>
            <person name="Sinninghe Damst J.S."/>
            <person name="Yakimov M."/>
            <person name="Golyshin P.N."/>
        </authorList>
    </citation>
    <scope>NUCLEOTIDE SEQUENCE [LARGE SCALE GENOMIC DNA]</scope>
    <source>
        <strain evidence="1 2">M1</strain>
    </source>
</reference>
<sequence length="161" mass="19452">MLNTDDKRFIIQSVENGYKVSDLARMFNVTPRRVQQILKEDIDEEHTKKRYSSLTDEDVREIENLWNNYKVGSRTIFYLLKSRGRSISYYQIYNYMRGKKMIRTKYSKEGELSKSEIVPPSPQYSWTITRPVWIIHMPLYVLICQQRKYSQWLKPEKSPKR</sequence>
<evidence type="ECO:0000313" key="1">
    <source>
        <dbReference type="EMBL" id="WYY00397.1"/>
    </source>
</evidence>
<keyword evidence="2" id="KW-1185">Reference proteome</keyword>
<dbReference type="Proteomes" id="UP001451606">
    <property type="component" value="Chromosome"/>
</dbReference>
<accession>A0AAX4NHW7</accession>
<dbReference type="InterPro" id="IPR009057">
    <property type="entry name" value="Homeodomain-like_sf"/>
</dbReference>
<dbReference type="AlphaFoldDB" id="A0AAX4NHW7"/>
<gene>
    <name evidence="1" type="ORF">OXIME_000967</name>
</gene>
<evidence type="ECO:0008006" key="3">
    <source>
        <dbReference type="Google" id="ProtNLM"/>
    </source>
</evidence>
<protein>
    <recommendedName>
        <fullName evidence="3">Helix-turn-helix domain-containing protein</fullName>
    </recommendedName>
</protein>
<organism evidence="1 2">
    <name type="scientific">Oxyplasma meridianum</name>
    <dbReference type="NCBI Taxonomy" id="3073602"/>
    <lineage>
        <taxon>Archaea</taxon>
        <taxon>Methanobacteriati</taxon>
        <taxon>Thermoplasmatota</taxon>
        <taxon>Thermoplasmata</taxon>
        <taxon>Thermoplasmatales</taxon>
        <taxon>Thermoplasmataceae</taxon>
        <taxon>Oxyplasma</taxon>
    </lineage>
</organism>
<proteinExistence type="predicted"/>
<name>A0AAX4NHW7_9ARCH</name>
<dbReference type="KEGG" id="omr:OXIME_000967"/>
<dbReference type="RefSeq" id="WP_393970735.1">
    <property type="nucleotide sequence ID" value="NZ_CP133772.1"/>
</dbReference>
<dbReference type="SUPFAM" id="SSF46689">
    <property type="entry name" value="Homeodomain-like"/>
    <property type="match status" value="1"/>
</dbReference>